<dbReference type="Proteomes" id="UP000664859">
    <property type="component" value="Unassembled WGS sequence"/>
</dbReference>
<dbReference type="SMART" id="SM00028">
    <property type="entry name" value="TPR"/>
    <property type="match status" value="3"/>
</dbReference>
<sequence>MTKDAAKAKEMKEQGNTYYLAKQYLDAADCYTLALEFCPDDEGERENKAVYFSNRAACHLRLEDFQQVVNDCTEALTIKPKYVKALLRRAEAHERLEKYDLAVADLKELVTAPPEEAPPKVVQKALTDIDRLQKLHEEKMEQLKDEALGKLKELGNSLLGHFGLSLDNFKVNQDASGGGGYNISFNK</sequence>
<dbReference type="Gene3D" id="1.25.40.10">
    <property type="entry name" value="Tetratricopeptide repeat domain"/>
    <property type="match status" value="1"/>
</dbReference>
<dbReference type="PANTHER" id="PTHR46014:SF1">
    <property type="entry name" value="TETRATRICOPEPTIDE REPEAT PROTEIN 1"/>
    <property type="match status" value="1"/>
</dbReference>
<evidence type="ECO:0000256" key="2">
    <source>
        <dbReference type="SAM" id="Coils"/>
    </source>
</evidence>
<name>A0A835YHX5_9STRA</name>
<dbReference type="PROSITE" id="PS50005">
    <property type="entry name" value="TPR"/>
    <property type="match status" value="1"/>
</dbReference>
<keyword evidence="2" id="KW-0175">Coiled coil</keyword>
<evidence type="ECO:0000256" key="1">
    <source>
        <dbReference type="PROSITE-ProRule" id="PRU00339"/>
    </source>
</evidence>
<dbReference type="Pfam" id="PF13181">
    <property type="entry name" value="TPR_8"/>
    <property type="match status" value="1"/>
</dbReference>
<evidence type="ECO:0008006" key="5">
    <source>
        <dbReference type="Google" id="ProtNLM"/>
    </source>
</evidence>
<dbReference type="PANTHER" id="PTHR46014">
    <property type="entry name" value="TETRATRICOPEPTIDE REPEAT PROTEIN 1"/>
    <property type="match status" value="1"/>
</dbReference>
<accession>A0A835YHX5</accession>
<dbReference type="SUPFAM" id="SSF48452">
    <property type="entry name" value="TPR-like"/>
    <property type="match status" value="1"/>
</dbReference>
<gene>
    <name evidence="3" type="ORF">JKP88DRAFT_203585</name>
</gene>
<evidence type="ECO:0000313" key="4">
    <source>
        <dbReference type="Proteomes" id="UP000664859"/>
    </source>
</evidence>
<dbReference type="AlphaFoldDB" id="A0A835YHX5"/>
<dbReference type="InterPro" id="IPR052769">
    <property type="entry name" value="TPR_domain_protein"/>
</dbReference>
<dbReference type="EMBL" id="JAFCMP010000549">
    <property type="protein sequence ID" value="KAG5175470.1"/>
    <property type="molecule type" value="Genomic_DNA"/>
</dbReference>
<protein>
    <recommendedName>
        <fullName evidence="5">Tetratricopeptide repeat protein 1</fullName>
    </recommendedName>
</protein>
<dbReference type="InterPro" id="IPR011990">
    <property type="entry name" value="TPR-like_helical_dom_sf"/>
</dbReference>
<feature type="repeat" description="TPR" evidence="1">
    <location>
        <begin position="8"/>
        <end position="41"/>
    </location>
</feature>
<dbReference type="OrthoDB" id="1872379at2759"/>
<organism evidence="3 4">
    <name type="scientific">Tribonema minus</name>
    <dbReference type="NCBI Taxonomy" id="303371"/>
    <lineage>
        <taxon>Eukaryota</taxon>
        <taxon>Sar</taxon>
        <taxon>Stramenopiles</taxon>
        <taxon>Ochrophyta</taxon>
        <taxon>PX clade</taxon>
        <taxon>Xanthophyceae</taxon>
        <taxon>Tribonematales</taxon>
        <taxon>Tribonemataceae</taxon>
        <taxon>Tribonema</taxon>
    </lineage>
</organism>
<proteinExistence type="predicted"/>
<feature type="coiled-coil region" evidence="2">
    <location>
        <begin position="89"/>
        <end position="146"/>
    </location>
</feature>
<comment type="caution">
    <text evidence="3">The sequence shown here is derived from an EMBL/GenBank/DDBJ whole genome shotgun (WGS) entry which is preliminary data.</text>
</comment>
<evidence type="ECO:0000313" key="3">
    <source>
        <dbReference type="EMBL" id="KAG5175470.1"/>
    </source>
</evidence>
<reference evidence="3" key="1">
    <citation type="submission" date="2021-02" db="EMBL/GenBank/DDBJ databases">
        <title>First Annotated Genome of the Yellow-green Alga Tribonema minus.</title>
        <authorList>
            <person name="Mahan K.M."/>
        </authorList>
    </citation>
    <scope>NUCLEOTIDE SEQUENCE</scope>
    <source>
        <strain evidence="3">UTEX B ZZ1240</strain>
    </source>
</reference>
<keyword evidence="1" id="KW-0802">TPR repeat</keyword>
<keyword evidence="4" id="KW-1185">Reference proteome</keyword>
<dbReference type="InterPro" id="IPR019734">
    <property type="entry name" value="TPR_rpt"/>
</dbReference>